<dbReference type="SMART" id="SM00086">
    <property type="entry name" value="PAC"/>
    <property type="match status" value="2"/>
</dbReference>
<dbReference type="InterPro" id="IPR035965">
    <property type="entry name" value="PAS-like_dom_sf"/>
</dbReference>
<feature type="non-terminal residue" evidence="3">
    <location>
        <position position="751"/>
    </location>
</feature>
<feature type="domain" description="PAS" evidence="1">
    <location>
        <begin position="262"/>
        <end position="335"/>
    </location>
</feature>
<dbReference type="InterPro" id="IPR000700">
    <property type="entry name" value="PAS-assoc_C"/>
</dbReference>
<dbReference type="Pfam" id="PF08448">
    <property type="entry name" value="PAS_4"/>
    <property type="match status" value="1"/>
</dbReference>
<evidence type="ECO:0000259" key="1">
    <source>
        <dbReference type="PROSITE" id="PS50112"/>
    </source>
</evidence>
<feature type="domain" description="PAS" evidence="1">
    <location>
        <begin position="540"/>
        <end position="564"/>
    </location>
</feature>
<protein>
    <recommendedName>
        <fullName evidence="4">PAS domain S-box protein</fullName>
    </recommendedName>
</protein>
<dbReference type="PANTHER" id="PTHR44757">
    <property type="entry name" value="DIGUANYLATE CYCLASE DGCP"/>
    <property type="match status" value="1"/>
</dbReference>
<sequence length="751" mass="86566">MASINEENYNPEENLLDTLNNLDIGFVKVSDDDIILNHNLTFNKIFGYNLKANLIDTKILDYWLNPEERNKFREDLFKNDIVKKYIAPAKKVDGKKIFLQINFKLNKNSKGEIISSEGTFTDVTDKIRNKQKLTEFKNKLSERVKELTCLYGLSKLVENPDISYEAILRGTLDLIPPAWQFPEITCARINFDNKEFKTSNFKETEWKLSTNLNVHEEEMFIEVSYLENKPFLKEEEHLIRDIGKRLKSIIEQRKSHQKLRTSEEWFSTTLKSIGDAVIATDRLGNIQFLNPIAEDLTGFKLEESIGKPLEDVFNIINEETRKSVENPVTRVIREGVIVGLANHTLLITQDGKEIPIADSGAPIKDDKGNLIGMVLVFRDITENRKAELKLRDSEEKFRFLFENMLEGFAFCKIITDENNIPVDFLYLEINETFERITGLKREETVGKRVTEVILGIEDTEPNLFKIYGKVALTGENTRFEIFFEPLKIWLSISVYSPKKNYFVAVFDDITERKEAENKLRLHSAIMTNLADGVHLIRADDGIIVYTNPAFEEMFGYNPGELIGKDIAIVNAPTDKTSEETKEEIMGILSEIGEWHGEILNIKQDSTPFWCFANVTVFDHPEYGKVYIAVHSDITERKEKEKEIFDLAQFPSEDPYPILRVNRDGIMYINEAGQKLLNIVDSDHIPEIFQKSVKLTFESNQIAESEVELDGRDYSFTVTPVQDADYVNIYGMDITERKNVEEKLKEVNKLKS</sequence>
<dbReference type="EMBL" id="LAZR01013569">
    <property type="protein sequence ID" value="KKM21357.1"/>
    <property type="molecule type" value="Genomic_DNA"/>
</dbReference>
<dbReference type="SUPFAM" id="SSF55785">
    <property type="entry name" value="PYP-like sensor domain (PAS domain)"/>
    <property type="match status" value="4"/>
</dbReference>
<feature type="domain" description="PAC" evidence="2">
    <location>
        <begin position="594"/>
        <end position="645"/>
    </location>
</feature>
<accession>A0A0F9I1G3</accession>
<proteinExistence type="predicted"/>
<feature type="domain" description="PAC" evidence="2">
    <location>
        <begin position="340"/>
        <end position="392"/>
    </location>
</feature>
<dbReference type="PANTHER" id="PTHR44757:SF4">
    <property type="entry name" value="DIGUANYLATE CYCLASE DGCE-RELATED"/>
    <property type="match status" value="1"/>
</dbReference>
<gene>
    <name evidence="3" type="ORF">LCGC14_1636240</name>
</gene>
<reference evidence="3" key="1">
    <citation type="journal article" date="2015" name="Nature">
        <title>Complex archaea that bridge the gap between prokaryotes and eukaryotes.</title>
        <authorList>
            <person name="Spang A."/>
            <person name="Saw J.H."/>
            <person name="Jorgensen S.L."/>
            <person name="Zaremba-Niedzwiedzka K."/>
            <person name="Martijn J."/>
            <person name="Lind A.E."/>
            <person name="van Eijk R."/>
            <person name="Schleper C."/>
            <person name="Guy L."/>
            <person name="Ettema T.J."/>
        </authorList>
    </citation>
    <scope>NUCLEOTIDE SEQUENCE</scope>
</reference>
<dbReference type="InterPro" id="IPR013656">
    <property type="entry name" value="PAS_4"/>
</dbReference>
<dbReference type="PROSITE" id="PS50113">
    <property type="entry name" value="PAC"/>
    <property type="match status" value="3"/>
</dbReference>
<dbReference type="Pfam" id="PF13426">
    <property type="entry name" value="PAS_9"/>
    <property type="match status" value="3"/>
</dbReference>
<dbReference type="AlphaFoldDB" id="A0A0F9I1G3"/>
<dbReference type="PROSITE" id="PS50112">
    <property type="entry name" value="PAS"/>
    <property type="match status" value="2"/>
</dbReference>
<dbReference type="InterPro" id="IPR000014">
    <property type="entry name" value="PAS"/>
</dbReference>
<dbReference type="NCBIfam" id="TIGR00229">
    <property type="entry name" value="sensory_box"/>
    <property type="match status" value="4"/>
</dbReference>
<evidence type="ECO:0000259" key="2">
    <source>
        <dbReference type="PROSITE" id="PS50113"/>
    </source>
</evidence>
<organism evidence="3">
    <name type="scientific">marine sediment metagenome</name>
    <dbReference type="NCBI Taxonomy" id="412755"/>
    <lineage>
        <taxon>unclassified sequences</taxon>
        <taxon>metagenomes</taxon>
        <taxon>ecological metagenomes</taxon>
    </lineage>
</organism>
<dbReference type="InterPro" id="IPR052155">
    <property type="entry name" value="Biofilm_reg_signaling"/>
</dbReference>
<evidence type="ECO:0000313" key="3">
    <source>
        <dbReference type="EMBL" id="KKM21357.1"/>
    </source>
</evidence>
<evidence type="ECO:0008006" key="4">
    <source>
        <dbReference type="Google" id="ProtNLM"/>
    </source>
</evidence>
<dbReference type="CDD" id="cd00130">
    <property type="entry name" value="PAS"/>
    <property type="match status" value="2"/>
</dbReference>
<dbReference type="Gene3D" id="3.30.450.20">
    <property type="entry name" value="PAS domain"/>
    <property type="match status" value="4"/>
</dbReference>
<comment type="caution">
    <text evidence="3">The sequence shown here is derived from an EMBL/GenBank/DDBJ whole genome shotgun (WGS) entry which is preliminary data.</text>
</comment>
<dbReference type="InterPro" id="IPR001610">
    <property type="entry name" value="PAC"/>
</dbReference>
<name>A0A0F9I1G3_9ZZZZ</name>
<dbReference type="SMART" id="SM00091">
    <property type="entry name" value="PAS"/>
    <property type="match status" value="4"/>
</dbReference>
<feature type="domain" description="PAC" evidence="2">
    <location>
        <begin position="79"/>
        <end position="135"/>
    </location>
</feature>